<dbReference type="GO" id="GO:0006355">
    <property type="term" value="P:regulation of DNA-templated transcription"/>
    <property type="evidence" value="ECO:0007669"/>
    <property type="project" value="InterPro"/>
</dbReference>
<dbReference type="Gene3D" id="1.10.10.10">
    <property type="entry name" value="Winged helix-like DNA-binding domain superfamily/Winged helix DNA-binding domain"/>
    <property type="match status" value="1"/>
</dbReference>
<accession>A0A939JQL2</accession>
<dbReference type="SUPFAM" id="SSF46894">
    <property type="entry name" value="C-terminal effector domain of the bipartite response regulators"/>
    <property type="match status" value="1"/>
</dbReference>
<feature type="compositionally biased region" description="Basic and acidic residues" evidence="1">
    <location>
        <begin position="23"/>
        <end position="41"/>
    </location>
</feature>
<dbReference type="AlphaFoldDB" id="A0A939JQL2"/>
<dbReference type="EMBL" id="JAFMPP010000001">
    <property type="protein sequence ID" value="MBO0660993.1"/>
    <property type="molecule type" value="Genomic_DNA"/>
</dbReference>
<sequence>MGGLLQPDRHPPCHRAQQRGKCSKPDFARAKSRPQRFDRAGSAHRLRGGIFARGQVEFLSGRHDDRETLTRHDLSLRRLFATGARPRLAITASVRTRLRLTLRAPPCDGLLGGRRFHYSVSTRLQLTPSDQRVVSLSFQIDRGSVRQGEAFFETPLTEGFPHCFQRRQTHRRRYYSMRKLPLHQSGQSSRSLCGSAMSDTGTRLTSALDGIYGALENDGDLQEIVRHGAEATRAERFNMIVLGKDGRVRSFTHPFAPEAAHEYVTDYLSRDIRLPRLLTRPSGFVRTQDLMSPEEIAICPVHQEFYRRHPECWTMGLVFGRSTDGMITLSAHRGQNRPDGGEEERRALIVVANHMARIATLKAMLPSNAIARNGALAAFDALDEAIVVFDVSGIIVHINPAARRMITPRDGLHMLGKRLVGSQAETTTQIRHAIAQTVGFICGRALILPAPVLVPRRSAPMPLILRFYASPAGDGHTQYGVIKLVDPLAHRLPDIALIRSATGLSNGEAMLAIAIYRGLTVKAFAEETGLSEQTVRKRLKHVGEKLGVSRQPEIATRIAALAAI</sequence>
<dbReference type="InterPro" id="IPR000792">
    <property type="entry name" value="Tscrpt_reg_LuxR_C"/>
</dbReference>
<dbReference type="InterPro" id="IPR036388">
    <property type="entry name" value="WH-like_DNA-bd_sf"/>
</dbReference>
<feature type="compositionally biased region" description="Basic residues" evidence="1">
    <location>
        <begin position="12"/>
        <end position="22"/>
    </location>
</feature>
<evidence type="ECO:0000259" key="2">
    <source>
        <dbReference type="SMART" id="SM00421"/>
    </source>
</evidence>
<dbReference type="InterPro" id="IPR016032">
    <property type="entry name" value="Sig_transdc_resp-reg_C-effctor"/>
</dbReference>
<protein>
    <recommendedName>
        <fullName evidence="2">HTH luxR-type domain-containing protein</fullName>
    </recommendedName>
</protein>
<comment type="caution">
    <text evidence="3">The sequence shown here is derived from an EMBL/GenBank/DDBJ whole genome shotgun (WGS) entry which is preliminary data.</text>
</comment>
<feature type="region of interest" description="Disordered" evidence="1">
    <location>
        <begin position="1"/>
        <end position="42"/>
    </location>
</feature>
<organism evidence="3 4">
    <name type="scientific">Jiella flava</name>
    <dbReference type="NCBI Taxonomy" id="2816857"/>
    <lineage>
        <taxon>Bacteria</taxon>
        <taxon>Pseudomonadati</taxon>
        <taxon>Pseudomonadota</taxon>
        <taxon>Alphaproteobacteria</taxon>
        <taxon>Hyphomicrobiales</taxon>
        <taxon>Aurantimonadaceae</taxon>
        <taxon>Jiella</taxon>
    </lineage>
</organism>
<dbReference type="SMART" id="SM00421">
    <property type="entry name" value="HTH_LUXR"/>
    <property type="match status" value="1"/>
</dbReference>
<dbReference type="GO" id="GO:0003677">
    <property type="term" value="F:DNA binding"/>
    <property type="evidence" value="ECO:0007669"/>
    <property type="project" value="InterPro"/>
</dbReference>
<dbReference type="RefSeq" id="WP_207255644.1">
    <property type="nucleotide sequence ID" value="NZ_JAFMPP010000001.1"/>
</dbReference>
<dbReference type="Proteomes" id="UP000664122">
    <property type="component" value="Unassembled WGS sequence"/>
</dbReference>
<evidence type="ECO:0000256" key="1">
    <source>
        <dbReference type="SAM" id="MobiDB-lite"/>
    </source>
</evidence>
<proteinExistence type="predicted"/>
<evidence type="ECO:0000313" key="3">
    <source>
        <dbReference type="EMBL" id="MBO0660993.1"/>
    </source>
</evidence>
<reference evidence="3" key="1">
    <citation type="submission" date="2021-03" db="EMBL/GenBank/DDBJ databases">
        <title>Whole genome sequence of Jiella sp. CQZ9-1.</title>
        <authorList>
            <person name="Tuo L."/>
        </authorList>
    </citation>
    <scope>NUCLEOTIDE SEQUENCE</scope>
    <source>
        <strain evidence="3">CQZ9-1</strain>
    </source>
</reference>
<keyword evidence="4" id="KW-1185">Reference proteome</keyword>
<name>A0A939JQL2_9HYPH</name>
<feature type="domain" description="HTH luxR-type" evidence="2">
    <location>
        <begin position="501"/>
        <end position="558"/>
    </location>
</feature>
<evidence type="ECO:0000313" key="4">
    <source>
        <dbReference type="Proteomes" id="UP000664122"/>
    </source>
</evidence>
<gene>
    <name evidence="3" type="ORF">J1C48_00265</name>
</gene>